<proteinExistence type="predicted"/>
<protein>
    <submittedName>
        <fullName evidence="2">Uncharacterized protein</fullName>
    </submittedName>
</protein>
<accession>A0AC35GKN9</accession>
<dbReference type="WBParaSite" id="PS1159_v2.g6051.t1">
    <property type="protein sequence ID" value="PS1159_v2.g6051.t1"/>
    <property type="gene ID" value="PS1159_v2.g6051"/>
</dbReference>
<dbReference type="Proteomes" id="UP000887580">
    <property type="component" value="Unplaced"/>
</dbReference>
<organism evidence="1 2">
    <name type="scientific">Panagrolaimus sp. PS1159</name>
    <dbReference type="NCBI Taxonomy" id="55785"/>
    <lineage>
        <taxon>Eukaryota</taxon>
        <taxon>Metazoa</taxon>
        <taxon>Ecdysozoa</taxon>
        <taxon>Nematoda</taxon>
        <taxon>Chromadorea</taxon>
        <taxon>Rhabditida</taxon>
        <taxon>Tylenchina</taxon>
        <taxon>Panagrolaimomorpha</taxon>
        <taxon>Panagrolaimoidea</taxon>
        <taxon>Panagrolaimidae</taxon>
        <taxon>Panagrolaimus</taxon>
    </lineage>
</organism>
<sequence length="137" mass="14956">MSTTKFCLTSDEELTNDETFPVVVGILIIFCILGIIVVSILIIFETLTKLKYHRVKETPPKLVLTREYLEKLRPPKRIPPTVDPNTIPSVPSIPSTTNDAGAAGGGGAAAEDKPKTNLAEPVLDKTQEQKTADEKKK</sequence>
<evidence type="ECO:0000313" key="2">
    <source>
        <dbReference type="WBParaSite" id="PS1159_v2.g6051.t1"/>
    </source>
</evidence>
<evidence type="ECO:0000313" key="1">
    <source>
        <dbReference type="Proteomes" id="UP000887580"/>
    </source>
</evidence>
<reference evidence="2" key="1">
    <citation type="submission" date="2022-11" db="UniProtKB">
        <authorList>
            <consortium name="WormBaseParasite"/>
        </authorList>
    </citation>
    <scope>IDENTIFICATION</scope>
</reference>
<name>A0AC35GKN9_9BILA</name>